<dbReference type="Pfam" id="PF19310">
    <property type="entry name" value="TOP_N"/>
    <property type="match status" value="1"/>
</dbReference>
<dbReference type="InterPro" id="IPR024077">
    <property type="entry name" value="Neurolysin/TOP_dom2"/>
</dbReference>
<dbReference type="AlphaFoldDB" id="A0AAD9K9D6"/>
<name>A0AAD9K9D6_9ANNE</name>
<evidence type="ECO:0000259" key="8">
    <source>
        <dbReference type="Pfam" id="PF01432"/>
    </source>
</evidence>
<keyword evidence="6 7" id="KW-0482">Metalloprotease</keyword>
<evidence type="ECO:0000256" key="2">
    <source>
        <dbReference type="ARBA" id="ARBA00022670"/>
    </source>
</evidence>
<dbReference type="InterPro" id="IPR001567">
    <property type="entry name" value="Pept_M3A_M3B_dom"/>
</dbReference>
<comment type="similarity">
    <text evidence="1 7">Belongs to the peptidase M3 family.</text>
</comment>
<dbReference type="PANTHER" id="PTHR11804">
    <property type="entry name" value="PROTEASE M3 THIMET OLIGOPEPTIDASE-RELATED"/>
    <property type="match status" value="1"/>
</dbReference>
<dbReference type="Gene3D" id="1.10.1370.40">
    <property type="match status" value="1"/>
</dbReference>
<dbReference type="InterPro" id="IPR024079">
    <property type="entry name" value="MetalloPept_cat_dom_sf"/>
</dbReference>
<evidence type="ECO:0000259" key="9">
    <source>
        <dbReference type="Pfam" id="PF19310"/>
    </source>
</evidence>
<dbReference type="InterPro" id="IPR045666">
    <property type="entry name" value="OpdA_N"/>
</dbReference>
<dbReference type="InterPro" id="IPR045090">
    <property type="entry name" value="Pept_M3A_M3B"/>
</dbReference>
<dbReference type="EMBL" id="JAODUP010000034">
    <property type="protein sequence ID" value="KAK2166880.1"/>
    <property type="molecule type" value="Genomic_DNA"/>
</dbReference>
<feature type="domain" description="Peptidase M3A/M3B catalytic" evidence="8">
    <location>
        <begin position="205"/>
        <end position="658"/>
    </location>
</feature>
<keyword evidence="5 7" id="KW-0862">Zinc</keyword>
<dbReference type="PANTHER" id="PTHR11804:SF83">
    <property type="entry name" value="LD37516P"/>
    <property type="match status" value="1"/>
</dbReference>
<evidence type="ECO:0000313" key="10">
    <source>
        <dbReference type="EMBL" id="KAK2166880.1"/>
    </source>
</evidence>
<keyword evidence="4 7" id="KW-0378">Hydrolase</keyword>
<evidence type="ECO:0000256" key="4">
    <source>
        <dbReference type="ARBA" id="ARBA00022801"/>
    </source>
</evidence>
<sequence length="663" mass="77011">MQCKNTASDLLIIKDLKATLCIVYKTDSNYPKNFENVFDPLEKLYVPLNFGISIAKNLFCVNGDKHFRQAFNRIVPQSQTAMNQRWNSKTLYHAVQEVKADRANLTDYQERLVDMYLYKGRVNGLELSGEDRKAHIQYLTDHMRAKNHFRMRVILSHNLFSHTIENFDQVLEYPKSLVSQMAPDYKNPSRGPWRINLNKNIYEPFMEYCSHRMMRWNVWQAHRRRASTEHASHYLANHTLIETIRRHRKDMAEVLGYENFAEIIMETNMAGSVEDVINFIDSLKGKFYPKLVEDLKQLQEFANSEGFSAQLELWDIPYWRRRHKEYLYNIVETEDLMPYFPYNKVLDGLFNWCKLLFGVDFKDVTSTVQTWHEDVSCYSVTDTASGDEKGLIYIDPYRRMPLKDLGVSTECGRGKSDLLGTKPISYMTLNLTPPISKNKPTLLSVSEANSVFCQMGHALQQQLTEIPYFEVGGQNNVELDTLNTCAMVMSKLFYKPAVLRSISSHHETGEHLSDSAIKSVINMSKYLASFDIMYELYLSAYDVEMCISKNSWHNSMKKLWPEFMPVTLHKEDEHPCSMTDIFAGQYAASYYSFLWSEMLAADIIGMFEQVGFDNPDNLIPIGRRFRDTYFALGGGVPGGEVFRRFQGRDPSIESFIQYYNKID</sequence>
<organism evidence="10 11">
    <name type="scientific">Paralvinella palmiformis</name>
    <dbReference type="NCBI Taxonomy" id="53620"/>
    <lineage>
        <taxon>Eukaryota</taxon>
        <taxon>Metazoa</taxon>
        <taxon>Spiralia</taxon>
        <taxon>Lophotrochozoa</taxon>
        <taxon>Annelida</taxon>
        <taxon>Polychaeta</taxon>
        <taxon>Sedentaria</taxon>
        <taxon>Canalipalpata</taxon>
        <taxon>Terebellida</taxon>
        <taxon>Terebelliformia</taxon>
        <taxon>Alvinellidae</taxon>
        <taxon>Paralvinella</taxon>
    </lineage>
</organism>
<feature type="domain" description="Oligopeptidase A N-terminal" evidence="9">
    <location>
        <begin position="27"/>
        <end position="132"/>
    </location>
</feature>
<dbReference type="GO" id="GO:0046872">
    <property type="term" value="F:metal ion binding"/>
    <property type="evidence" value="ECO:0007669"/>
    <property type="project" value="UniProtKB-UniRule"/>
</dbReference>
<evidence type="ECO:0000256" key="6">
    <source>
        <dbReference type="ARBA" id="ARBA00023049"/>
    </source>
</evidence>
<evidence type="ECO:0000256" key="7">
    <source>
        <dbReference type="RuleBase" id="RU003435"/>
    </source>
</evidence>
<keyword evidence="2 7" id="KW-0645">Protease</keyword>
<keyword evidence="11" id="KW-1185">Reference proteome</keyword>
<comment type="caution">
    <text evidence="10">The sequence shown here is derived from an EMBL/GenBank/DDBJ whole genome shotgun (WGS) entry which is preliminary data.</text>
</comment>
<dbReference type="GO" id="GO:0004222">
    <property type="term" value="F:metalloendopeptidase activity"/>
    <property type="evidence" value="ECO:0007669"/>
    <property type="project" value="InterPro"/>
</dbReference>
<reference evidence="10" key="1">
    <citation type="journal article" date="2023" name="Mol. Biol. Evol.">
        <title>Third-Generation Sequencing Reveals the Adaptive Role of the Epigenome in Three Deep-Sea Polychaetes.</title>
        <authorList>
            <person name="Perez M."/>
            <person name="Aroh O."/>
            <person name="Sun Y."/>
            <person name="Lan Y."/>
            <person name="Juniper S.K."/>
            <person name="Young C.R."/>
            <person name="Angers B."/>
            <person name="Qian P.Y."/>
        </authorList>
    </citation>
    <scope>NUCLEOTIDE SEQUENCE</scope>
    <source>
        <strain evidence="10">P08H-3</strain>
    </source>
</reference>
<proteinExistence type="inferred from homology"/>
<dbReference type="Gene3D" id="3.40.390.10">
    <property type="entry name" value="Collagenase (Catalytic Domain)"/>
    <property type="match status" value="1"/>
</dbReference>
<dbReference type="Proteomes" id="UP001208570">
    <property type="component" value="Unassembled WGS sequence"/>
</dbReference>
<evidence type="ECO:0000256" key="1">
    <source>
        <dbReference type="ARBA" id="ARBA00006040"/>
    </source>
</evidence>
<gene>
    <name evidence="10" type="ORF">LSH36_34g07036</name>
</gene>
<accession>A0AAD9K9D6</accession>
<comment type="cofactor">
    <cofactor evidence="7">
        <name>Zn(2+)</name>
        <dbReference type="ChEBI" id="CHEBI:29105"/>
    </cofactor>
    <text evidence="7">Binds 1 zinc ion.</text>
</comment>
<evidence type="ECO:0000256" key="5">
    <source>
        <dbReference type="ARBA" id="ARBA00022833"/>
    </source>
</evidence>
<dbReference type="GO" id="GO:0006508">
    <property type="term" value="P:proteolysis"/>
    <property type="evidence" value="ECO:0007669"/>
    <property type="project" value="UniProtKB-KW"/>
</dbReference>
<evidence type="ECO:0008006" key="12">
    <source>
        <dbReference type="Google" id="ProtNLM"/>
    </source>
</evidence>
<keyword evidence="3 7" id="KW-0479">Metal-binding</keyword>
<evidence type="ECO:0000313" key="11">
    <source>
        <dbReference type="Proteomes" id="UP001208570"/>
    </source>
</evidence>
<dbReference type="Gene3D" id="1.10.1370.10">
    <property type="entry name" value="Neurolysin, domain 3"/>
    <property type="match status" value="1"/>
</dbReference>
<protein>
    <recommendedName>
        <fullName evidence="12">Oligopeptidase A</fullName>
    </recommendedName>
</protein>
<dbReference type="SUPFAM" id="SSF55486">
    <property type="entry name" value="Metalloproteases ('zincins'), catalytic domain"/>
    <property type="match status" value="1"/>
</dbReference>
<evidence type="ECO:0000256" key="3">
    <source>
        <dbReference type="ARBA" id="ARBA00022723"/>
    </source>
</evidence>
<dbReference type="Pfam" id="PF01432">
    <property type="entry name" value="Peptidase_M3"/>
    <property type="match status" value="1"/>
</dbReference>